<dbReference type="SUPFAM" id="SSF47954">
    <property type="entry name" value="Cyclin-like"/>
    <property type="match status" value="1"/>
</dbReference>
<sequence length="318" mass="36029">MGEFEGYFSCSSLLCHETEEEACCFETEPEEDDESLYLNAKDDEYIESLIQRETSTTCSSDYPITDRNNWLQCARLNAIEWIFNTRTLFGFQLHTAYLSVIYLDRFLLKKSIADGKLWAIRLLSVACLSIAAKMEERRVPVLSEFPTEDYRFENKTIQRMELLVLSTLEWKMTSVTPLPYLSYFIHKFYGESASPKGLVSKALHYIVAIIKEINSVEHRSSVIAAAAVLAASCDASLTRKEMELKTGFISFWGSPETEHVFLCYNMIQEIEMRKCKTPTSVISSNSSSSSPCHATEKSCAACNGAGTKRKLAFKESDQ</sequence>
<dbReference type="PANTHER" id="PTHR10177">
    <property type="entry name" value="CYCLINS"/>
    <property type="match status" value="1"/>
</dbReference>
<dbReference type="SMART" id="SM00385">
    <property type="entry name" value="CYCLIN"/>
    <property type="match status" value="1"/>
</dbReference>
<evidence type="ECO:0000256" key="3">
    <source>
        <dbReference type="ARBA" id="ARBA00023306"/>
    </source>
</evidence>
<dbReference type="InterPro" id="IPR013763">
    <property type="entry name" value="Cyclin-like_dom"/>
</dbReference>
<keyword evidence="1" id="KW-0132">Cell division</keyword>
<dbReference type="InterPro" id="IPR036915">
    <property type="entry name" value="Cyclin-like_sf"/>
</dbReference>
<dbReference type="CDD" id="cd20543">
    <property type="entry name" value="CYCLIN_AtCycD-like_rpt1"/>
    <property type="match status" value="1"/>
</dbReference>
<comment type="similarity">
    <text evidence="4">Belongs to the cyclin family.</text>
</comment>
<dbReference type="InterPro" id="IPR006671">
    <property type="entry name" value="Cyclin_N"/>
</dbReference>
<evidence type="ECO:0000256" key="1">
    <source>
        <dbReference type="ARBA" id="ARBA00022618"/>
    </source>
</evidence>
<proteinExistence type="inferred from homology"/>
<evidence type="ECO:0000313" key="8">
    <source>
        <dbReference type="Proteomes" id="UP001472677"/>
    </source>
</evidence>
<name>A0ABR2CD84_9ROSI</name>
<keyword evidence="2 4" id="KW-0195">Cyclin</keyword>
<comment type="caution">
    <text evidence="7">The sequence shown here is derived from an EMBL/GenBank/DDBJ whole genome shotgun (WGS) entry which is preliminary data.</text>
</comment>
<organism evidence="7 8">
    <name type="scientific">Hibiscus sabdariffa</name>
    <name type="common">roselle</name>
    <dbReference type="NCBI Taxonomy" id="183260"/>
    <lineage>
        <taxon>Eukaryota</taxon>
        <taxon>Viridiplantae</taxon>
        <taxon>Streptophyta</taxon>
        <taxon>Embryophyta</taxon>
        <taxon>Tracheophyta</taxon>
        <taxon>Spermatophyta</taxon>
        <taxon>Magnoliopsida</taxon>
        <taxon>eudicotyledons</taxon>
        <taxon>Gunneridae</taxon>
        <taxon>Pentapetalae</taxon>
        <taxon>rosids</taxon>
        <taxon>malvids</taxon>
        <taxon>Malvales</taxon>
        <taxon>Malvaceae</taxon>
        <taxon>Malvoideae</taxon>
        <taxon>Hibiscus</taxon>
    </lineage>
</organism>
<feature type="domain" description="Cyclin C-terminal" evidence="6">
    <location>
        <begin position="175"/>
        <end position="300"/>
    </location>
</feature>
<feature type="domain" description="Cyclin-like" evidence="5">
    <location>
        <begin position="80"/>
        <end position="166"/>
    </location>
</feature>
<evidence type="ECO:0008006" key="9">
    <source>
        <dbReference type="Google" id="ProtNLM"/>
    </source>
</evidence>
<reference evidence="7 8" key="1">
    <citation type="journal article" date="2024" name="G3 (Bethesda)">
        <title>Genome assembly of Hibiscus sabdariffa L. provides insights into metabolisms of medicinal natural products.</title>
        <authorList>
            <person name="Kim T."/>
        </authorList>
    </citation>
    <scope>NUCLEOTIDE SEQUENCE [LARGE SCALE GENOMIC DNA]</scope>
    <source>
        <strain evidence="7">TK-2024</strain>
        <tissue evidence="7">Old leaves</tissue>
    </source>
</reference>
<evidence type="ECO:0000256" key="2">
    <source>
        <dbReference type="ARBA" id="ARBA00023127"/>
    </source>
</evidence>
<dbReference type="EMBL" id="JBBPBM010000055">
    <property type="protein sequence ID" value="KAK8517472.1"/>
    <property type="molecule type" value="Genomic_DNA"/>
</dbReference>
<dbReference type="InterPro" id="IPR039361">
    <property type="entry name" value="Cyclin"/>
</dbReference>
<dbReference type="InterPro" id="IPR048258">
    <property type="entry name" value="Cyclins_cyclin-box"/>
</dbReference>
<evidence type="ECO:0000313" key="7">
    <source>
        <dbReference type="EMBL" id="KAK8517472.1"/>
    </source>
</evidence>
<keyword evidence="3" id="KW-0131">Cell cycle</keyword>
<keyword evidence="8" id="KW-1185">Reference proteome</keyword>
<dbReference type="CDD" id="cd20544">
    <property type="entry name" value="CYCLIN_AtCycD-like_rpt2"/>
    <property type="match status" value="1"/>
</dbReference>
<dbReference type="Proteomes" id="UP001472677">
    <property type="component" value="Unassembled WGS sequence"/>
</dbReference>
<dbReference type="InterPro" id="IPR004367">
    <property type="entry name" value="Cyclin_C-dom"/>
</dbReference>
<dbReference type="Gene3D" id="1.10.472.10">
    <property type="entry name" value="Cyclin-like"/>
    <property type="match status" value="2"/>
</dbReference>
<accession>A0ABR2CD84</accession>
<dbReference type="Pfam" id="PF00134">
    <property type="entry name" value="Cyclin_N"/>
    <property type="match status" value="1"/>
</dbReference>
<gene>
    <name evidence="7" type="ORF">V6N12_016323</name>
</gene>
<evidence type="ECO:0000259" key="5">
    <source>
        <dbReference type="SMART" id="SM00385"/>
    </source>
</evidence>
<dbReference type="PROSITE" id="PS00292">
    <property type="entry name" value="CYCLINS"/>
    <property type="match status" value="1"/>
</dbReference>
<evidence type="ECO:0000259" key="6">
    <source>
        <dbReference type="SMART" id="SM01332"/>
    </source>
</evidence>
<protein>
    <recommendedName>
        <fullName evidence="9">B-like cyclin</fullName>
    </recommendedName>
</protein>
<dbReference type="Pfam" id="PF02984">
    <property type="entry name" value="Cyclin_C"/>
    <property type="match status" value="1"/>
</dbReference>
<evidence type="ECO:0000256" key="4">
    <source>
        <dbReference type="RuleBase" id="RU000383"/>
    </source>
</evidence>
<dbReference type="SMART" id="SM01332">
    <property type="entry name" value="Cyclin_C"/>
    <property type="match status" value="1"/>
</dbReference>